<feature type="compositionally biased region" description="Polar residues" evidence="1">
    <location>
        <begin position="69"/>
        <end position="79"/>
    </location>
</feature>
<evidence type="ECO:0000313" key="2">
    <source>
        <dbReference type="EMBL" id="KAF6722142.1"/>
    </source>
</evidence>
<feature type="region of interest" description="Disordered" evidence="1">
    <location>
        <begin position="68"/>
        <end position="93"/>
    </location>
</feature>
<gene>
    <name evidence="2" type="ORF">FQA47_018417</name>
</gene>
<evidence type="ECO:0000313" key="3">
    <source>
        <dbReference type="Proteomes" id="UP000646548"/>
    </source>
</evidence>
<accession>A0A834C3F7</accession>
<dbReference type="EMBL" id="WKFB01000469">
    <property type="protein sequence ID" value="KAF6722142.1"/>
    <property type="molecule type" value="Genomic_DNA"/>
</dbReference>
<evidence type="ECO:0000256" key="1">
    <source>
        <dbReference type="SAM" id="MobiDB-lite"/>
    </source>
</evidence>
<proteinExistence type="predicted"/>
<sequence>MFRKRQEKCECPEISSLPRGKHLHRRTACQAGRCAKEESAYVRERSWRVFSLQGDAVTEMHGDALAAANTGSVTRTGRSAESPRHNPHRAAAK</sequence>
<name>A0A834C3F7_ORYME</name>
<protein>
    <submittedName>
        <fullName evidence="2">Uncharacterized protein</fullName>
    </submittedName>
</protein>
<comment type="caution">
    <text evidence="2">The sequence shown here is derived from an EMBL/GenBank/DDBJ whole genome shotgun (WGS) entry which is preliminary data.</text>
</comment>
<dbReference type="AlphaFoldDB" id="A0A834C3F7"/>
<organism evidence="2 3">
    <name type="scientific">Oryzias melastigma</name>
    <name type="common">Marine medaka</name>
    <dbReference type="NCBI Taxonomy" id="30732"/>
    <lineage>
        <taxon>Eukaryota</taxon>
        <taxon>Metazoa</taxon>
        <taxon>Chordata</taxon>
        <taxon>Craniata</taxon>
        <taxon>Vertebrata</taxon>
        <taxon>Euteleostomi</taxon>
        <taxon>Actinopterygii</taxon>
        <taxon>Neopterygii</taxon>
        <taxon>Teleostei</taxon>
        <taxon>Neoteleostei</taxon>
        <taxon>Acanthomorphata</taxon>
        <taxon>Ovalentaria</taxon>
        <taxon>Atherinomorphae</taxon>
        <taxon>Beloniformes</taxon>
        <taxon>Adrianichthyidae</taxon>
        <taxon>Oryziinae</taxon>
        <taxon>Oryzias</taxon>
    </lineage>
</organism>
<reference evidence="2" key="1">
    <citation type="journal article" name="BMC Genomics">
        <title>Long-read sequencing and de novo genome assembly of marine medaka (Oryzias melastigma).</title>
        <authorList>
            <person name="Liang P."/>
            <person name="Saqib H.S.A."/>
            <person name="Ni X."/>
            <person name="Shen Y."/>
        </authorList>
    </citation>
    <scope>NUCLEOTIDE SEQUENCE</scope>
    <source>
        <strain evidence="2">Bigg-433</strain>
    </source>
</reference>
<dbReference type="Proteomes" id="UP000646548">
    <property type="component" value="Unassembled WGS sequence"/>
</dbReference>